<dbReference type="RefSeq" id="WP_099186070.1">
    <property type="nucleotide sequence ID" value="NZ_BEWI01000032.1"/>
</dbReference>
<dbReference type="GO" id="GO:0018502">
    <property type="term" value="F:2,5-dichloro-2,5-cyclohexadiene-1,4-diol dehydrogenase activity"/>
    <property type="evidence" value="ECO:0007669"/>
    <property type="project" value="RHEA"/>
</dbReference>
<accession>A0A292ZH03</accession>
<sequence length="259" mass="26934">MTFEELDGRHFLVTGGTKGVGAAIVAYLRAAGAKVFTSARSAPEGLSEPDYFVAADISTAEGAKTIANAAIAKLGHVDGLVNVVGGSSAPPGGFAALSDDNWDRDIKQNLYSAVWLDREIAPKMIERGSGVIIHISSIQRTLPLYEATLAYAAAKAALTTYSKGLAKELASKGVRVVSVAPGGIQTEAMERLVDRLSTNMGGDRAAAMQFLFDSLGGVPLGRFAEPREIAEVVAFLLADTVPSILGTEIVVDGGTVPTI</sequence>
<organism evidence="5 6">
    <name type="scientific">Sphingobium fuliginis (strain ATCC 27551)</name>
    <dbReference type="NCBI Taxonomy" id="336203"/>
    <lineage>
        <taxon>Bacteria</taxon>
        <taxon>Pseudomonadati</taxon>
        <taxon>Pseudomonadota</taxon>
        <taxon>Alphaproteobacteria</taxon>
        <taxon>Sphingomonadales</taxon>
        <taxon>Sphingomonadaceae</taxon>
        <taxon>Sphingobium</taxon>
    </lineage>
</organism>
<evidence type="ECO:0000256" key="4">
    <source>
        <dbReference type="RuleBase" id="RU000363"/>
    </source>
</evidence>
<keyword evidence="2 5" id="KW-0560">Oxidoreductase</keyword>
<comment type="catalytic activity">
    <reaction evidence="3">
        <text>2,5-dichlorocyclohexa-2,5-dien-1,4-diol + NAD(+) = 2,5-dichlorohydroquinone + NADH + H(+)</text>
        <dbReference type="Rhea" id="RHEA:15741"/>
        <dbReference type="ChEBI" id="CHEBI:15378"/>
        <dbReference type="ChEBI" id="CHEBI:27545"/>
        <dbReference type="ChEBI" id="CHEBI:28975"/>
        <dbReference type="ChEBI" id="CHEBI:57540"/>
        <dbReference type="ChEBI" id="CHEBI:57945"/>
    </reaction>
</comment>
<dbReference type="NCBIfam" id="NF005095">
    <property type="entry name" value="PRK06523.1"/>
    <property type="match status" value="1"/>
</dbReference>
<proteinExistence type="inferred from homology"/>
<dbReference type="Pfam" id="PF00106">
    <property type="entry name" value="adh_short"/>
    <property type="match status" value="1"/>
</dbReference>
<dbReference type="PANTHER" id="PTHR42760:SF133">
    <property type="entry name" value="3-OXOACYL-[ACYL-CARRIER-PROTEIN] REDUCTASE"/>
    <property type="match status" value="1"/>
</dbReference>
<protein>
    <submittedName>
        <fullName evidence="5">3-oxoacyl-[acyl-carrier protein] reductase</fullName>
        <ecNumber evidence="5">1.1.1.100</ecNumber>
    </submittedName>
</protein>
<dbReference type="EC" id="1.1.1.100" evidence="5"/>
<dbReference type="Gene3D" id="3.40.50.720">
    <property type="entry name" value="NAD(P)-binding Rossmann-like Domain"/>
    <property type="match status" value="1"/>
</dbReference>
<reference evidence="5 6" key="2">
    <citation type="journal article" date="2013" name="Environ. Sci. Technol.">
        <title>The 4-tert-butylphenol-utilizing bacterium Sphingobium fuliginis OMI can degrade bisphenols via phenolic ring hydroxylation and meta-cleavage pathway.</title>
        <authorList>
            <person name="Ogata Y."/>
            <person name="Goda S."/>
            <person name="Toyama T."/>
            <person name="Sei K."/>
            <person name="Ike M."/>
        </authorList>
    </citation>
    <scope>NUCLEOTIDE SEQUENCE [LARGE SCALE GENOMIC DNA]</scope>
    <source>
        <strain evidence="5 6">OMI</strain>
    </source>
</reference>
<dbReference type="SUPFAM" id="SSF51735">
    <property type="entry name" value="NAD(P)-binding Rossmann-fold domains"/>
    <property type="match status" value="1"/>
</dbReference>
<dbReference type="InterPro" id="IPR020904">
    <property type="entry name" value="Sc_DH/Rdtase_CS"/>
</dbReference>
<dbReference type="PRINTS" id="PR00081">
    <property type="entry name" value="GDHRDH"/>
</dbReference>
<dbReference type="InterPro" id="IPR036291">
    <property type="entry name" value="NAD(P)-bd_dom_sf"/>
</dbReference>
<reference evidence="5 6" key="1">
    <citation type="journal article" date="2013" name="Biodegradation">
        <title>Occurrence of 4-tert-butylphenol (4-t-BP) biodegradation in an aquatic sample caused by the presence of Spirodela polyrrhiza and isolation of a 4-t-BP-utilizing bacterium.</title>
        <authorList>
            <person name="Ogata Y."/>
            <person name="Toyama T."/>
            <person name="Yu N."/>
            <person name="Wang X."/>
            <person name="Sei K."/>
            <person name="Ike M."/>
        </authorList>
    </citation>
    <scope>NUCLEOTIDE SEQUENCE [LARGE SCALE GENOMIC DNA]</scope>
    <source>
        <strain evidence="5 6">OMI</strain>
    </source>
</reference>
<dbReference type="FunFam" id="3.40.50.720:FF:000084">
    <property type="entry name" value="Short-chain dehydrogenase reductase"/>
    <property type="match status" value="1"/>
</dbReference>
<comment type="caution">
    <text evidence="5">The sequence shown here is derived from an EMBL/GenBank/DDBJ whole genome shotgun (WGS) entry which is preliminary data.</text>
</comment>
<name>A0A292ZH03_SPHSA</name>
<dbReference type="GO" id="GO:0004316">
    <property type="term" value="F:3-oxoacyl-[acyl-carrier-protein] reductase (NADPH) activity"/>
    <property type="evidence" value="ECO:0007669"/>
    <property type="project" value="UniProtKB-EC"/>
</dbReference>
<dbReference type="PROSITE" id="PS00061">
    <property type="entry name" value="ADH_SHORT"/>
    <property type="match status" value="1"/>
</dbReference>
<dbReference type="AlphaFoldDB" id="A0A292ZH03"/>
<evidence type="ECO:0000256" key="1">
    <source>
        <dbReference type="ARBA" id="ARBA00006484"/>
    </source>
</evidence>
<comment type="similarity">
    <text evidence="1 4">Belongs to the short-chain dehydrogenases/reductases (SDR) family.</text>
</comment>
<evidence type="ECO:0000256" key="2">
    <source>
        <dbReference type="ARBA" id="ARBA00023002"/>
    </source>
</evidence>
<evidence type="ECO:0000313" key="5">
    <source>
        <dbReference type="EMBL" id="GAY22174.1"/>
    </source>
</evidence>
<dbReference type="PANTHER" id="PTHR42760">
    <property type="entry name" value="SHORT-CHAIN DEHYDROGENASES/REDUCTASES FAMILY MEMBER"/>
    <property type="match status" value="1"/>
</dbReference>
<dbReference type="EMBL" id="BEWI01000032">
    <property type="protein sequence ID" value="GAY22174.1"/>
    <property type="molecule type" value="Genomic_DNA"/>
</dbReference>
<dbReference type="PRINTS" id="PR00080">
    <property type="entry name" value="SDRFAMILY"/>
</dbReference>
<dbReference type="InterPro" id="IPR002347">
    <property type="entry name" value="SDR_fam"/>
</dbReference>
<evidence type="ECO:0000313" key="6">
    <source>
        <dbReference type="Proteomes" id="UP000221538"/>
    </source>
</evidence>
<evidence type="ECO:0000256" key="3">
    <source>
        <dbReference type="ARBA" id="ARBA00051383"/>
    </source>
</evidence>
<gene>
    <name evidence="5" type="ORF">SFOMI_2729</name>
</gene>
<dbReference type="Proteomes" id="UP000221538">
    <property type="component" value="Unassembled WGS sequence"/>
</dbReference>